<dbReference type="PANTHER" id="PTHR34218:SF4">
    <property type="entry name" value="ACYL-HOMOSERINE LACTONE ACYLASE QUIP"/>
    <property type="match status" value="1"/>
</dbReference>
<gene>
    <name evidence="6" type="ORF">LCGC14_0501990</name>
</gene>
<evidence type="ECO:0000313" key="6">
    <source>
        <dbReference type="EMBL" id="KKN63425.1"/>
    </source>
</evidence>
<dbReference type="Gene3D" id="3.60.20.10">
    <property type="entry name" value="Glutamine Phosphoribosylpyrophosphate, subunit 1, domain 1"/>
    <property type="match status" value="1"/>
</dbReference>
<dbReference type="GO" id="GO:0016811">
    <property type="term" value="F:hydrolase activity, acting on carbon-nitrogen (but not peptide) bonds, in linear amides"/>
    <property type="evidence" value="ECO:0007669"/>
    <property type="project" value="InterPro"/>
</dbReference>
<protein>
    <recommendedName>
        <fullName evidence="7">Penicillin acylase family protein</fullName>
    </recommendedName>
</protein>
<evidence type="ECO:0000256" key="4">
    <source>
        <dbReference type="SAM" id="MobiDB-lite"/>
    </source>
</evidence>
<comment type="caution">
    <text evidence="6">The sequence shown here is derived from an EMBL/GenBank/DDBJ whole genome shotgun (WGS) entry which is preliminary data.</text>
</comment>
<keyword evidence="2" id="KW-0378">Hydrolase</keyword>
<feature type="region of interest" description="Disordered" evidence="4">
    <location>
        <begin position="539"/>
        <end position="558"/>
    </location>
</feature>
<dbReference type="EMBL" id="LAZR01000590">
    <property type="protein sequence ID" value="KKN63425.1"/>
    <property type="molecule type" value="Genomic_DNA"/>
</dbReference>
<proteinExistence type="inferred from homology"/>
<dbReference type="Gene3D" id="1.10.439.10">
    <property type="entry name" value="Penicillin Amidohydrolase, domain 1"/>
    <property type="match status" value="1"/>
</dbReference>
<dbReference type="SUPFAM" id="SSF56235">
    <property type="entry name" value="N-terminal nucleophile aminohydrolases (Ntn hydrolases)"/>
    <property type="match status" value="1"/>
</dbReference>
<keyword evidence="5" id="KW-0472">Membrane</keyword>
<dbReference type="AlphaFoldDB" id="A0A0F9S3M3"/>
<keyword evidence="5" id="KW-1133">Transmembrane helix</keyword>
<dbReference type="PANTHER" id="PTHR34218">
    <property type="entry name" value="PEPTIDASE S45 PENICILLIN AMIDASE"/>
    <property type="match status" value="1"/>
</dbReference>
<evidence type="ECO:0000256" key="2">
    <source>
        <dbReference type="ARBA" id="ARBA00022801"/>
    </source>
</evidence>
<reference evidence="6" key="1">
    <citation type="journal article" date="2015" name="Nature">
        <title>Complex archaea that bridge the gap between prokaryotes and eukaryotes.</title>
        <authorList>
            <person name="Spang A."/>
            <person name="Saw J.H."/>
            <person name="Jorgensen S.L."/>
            <person name="Zaremba-Niedzwiedzka K."/>
            <person name="Martijn J."/>
            <person name="Lind A.E."/>
            <person name="van Eijk R."/>
            <person name="Schleper C."/>
            <person name="Guy L."/>
            <person name="Ettema T.J."/>
        </authorList>
    </citation>
    <scope>NUCLEOTIDE SEQUENCE</scope>
</reference>
<dbReference type="InterPro" id="IPR043146">
    <property type="entry name" value="Penicillin_amidase_N_B-knob"/>
</dbReference>
<comment type="similarity">
    <text evidence="1">Belongs to the peptidase S45 family.</text>
</comment>
<keyword evidence="3" id="KW-0865">Zymogen</keyword>
<dbReference type="CDD" id="cd03747">
    <property type="entry name" value="Ntn_PGA_like"/>
    <property type="match status" value="1"/>
</dbReference>
<sequence length="558" mass="63547">MKKLKFFGHFFILLRQTRLFQCHREERSDVAISSYRMRLPRCARNDIATIYIAFILVFGFLAITLHPAEGARKENLMVKGLSEPVEIIKDQWGISHIYAQNEKDLFFAQGFNIARDRLFQLEIWRRQATGTMAEIQGPKALMRDIGSHLLKARVDMKQEMNHYHPRGEEIIPSFVRGINAYIDITNKNPDLLPLEFPLLGLKPGHWTPEVVVSRHNGLFRNAGYEIDFAQSVNVLGAQKLKNLLNLHPGDPSLKPDEGLDLGLISDNILELYYASRARVRFGPEDIIDPSHKINQSPSPPLGLTTFPSGKVEKNAFYAYKKLLRSFFVPPSLATQLHHEMDLGSNNWVVRGKLTSSGYPMMANDPHRSQQIPSLRYWVHLVAPGWNVIGGGEPALPGVSIGHNEYGAWGLTIFSVDQEDLYIYETNPADPNQYRYQGNWEKMKIIQEKIRIKGKSAVTVDLKFTRHGPVLYEDKNHHKAYALRAAWLEIGAAPYLASLRMDQAQNWEEFRDACSFSRTPSENMVWADVENNIGWQAVGNHAPSKKLERAPSSTRRRAV</sequence>
<dbReference type="Pfam" id="PF01804">
    <property type="entry name" value="Penicil_amidase"/>
    <property type="match status" value="1"/>
</dbReference>
<dbReference type="Gene3D" id="2.30.120.10">
    <property type="match status" value="1"/>
</dbReference>
<evidence type="ECO:0000256" key="1">
    <source>
        <dbReference type="ARBA" id="ARBA00006586"/>
    </source>
</evidence>
<dbReference type="InterPro" id="IPR023343">
    <property type="entry name" value="Penicillin_amidase_dom1"/>
</dbReference>
<evidence type="ECO:0000256" key="3">
    <source>
        <dbReference type="ARBA" id="ARBA00023145"/>
    </source>
</evidence>
<dbReference type="InterPro" id="IPR002692">
    <property type="entry name" value="S45"/>
</dbReference>
<keyword evidence="5" id="KW-0812">Transmembrane</keyword>
<feature type="transmembrane region" description="Helical" evidence="5">
    <location>
        <begin position="47"/>
        <end position="68"/>
    </location>
</feature>
<evidence type="ECO:0000256" key="5">
    <source>
        <dbReference type="SAM" id="Phobius"/>
    </source>
</evidence>
<dbReference type="InterPro" id="IPR029055">
    <property type="entry name" value="Ntn_hydrolases_N"/>
</dbReference>
<dbReference type="GO" id="GO:0017000">
    <property type="term" value="P:antibiotic biosynthetic process"/>
    <property type="evidence" value="ECO:0007669"/>
    <property type="project" value="InterPro"/>
</dbReference>
<organism evidence="6">
    <name type="scientific">marine sediment metagenome</name>
    <dbReference type="NCBI Taxonomy" id="412755"/>
    <lineage>
        <taxon>unclassified sequences</taxon>
        <taxon>metagenomes</taxon>
        <taxon>ecological metagenomes</taxon>
    </lineage>
</organism>
<evidence type="ECO:0008006" key="7">
    <source>
        <dbReference type="Google" id="ProtNLM"/>
    </source>
</evidence>
<accession>A0A0F9S3M3</accession>
<name>A0A0F9S3M3_9ZZZZ</name>